<name>A0A498PZ05_9MYCO</name>
<sequence length="90" mass="9749">MVERTKLAERLMDCLHPDGDYTDEHRARRHGITLGNKDVDGMSRISGYLTPEARATLEAVWAKLAAPGMCNPAEESPYVDGNAVGGSHPA</sequence>
<feature type="domain" description="DUF222" evidence="1">
    <location>
        <begin position="5"/>
        <end position="74"/>
    </location>
</feature>
<organism evidence="2 3">
    <name type="scientific">Mycobacterium innocens</name>
    <dbReference type="NCBI Taxonomy" id="2341083"/>
    <lineage>
        <taxon>Bacteria</taxon>
        <taxon>Bacillati</taxon>
        <taxon>Actinomycetota</taxon>
        <taxon>Actinomycetes</taxon>
        <taxon>Mycobacteriales</taxon>
        <taxon>Mycobacteriaceae</taxon>
        <taxon>Mycobacterium</taxon>
    </lineage>
</organism>
<dbReference type="AlphaFoldDB" id="A0A498PZ05"/>
<dbReference type="InterPro" id="IPR003870">
    <property type="entry name" value="DUF222"/>
</dbReference>
<reference evidence="2 3" key="1">
    <citation type="submission" date="2018-09" db="EMBL/GenBank/DDBJ databases">
        <authorList>
            <person name="Tagini F."/>
        </authorList>
    </citation>
    <scope>NUCLEOTIDE SEQUENCE [LARGE SCALE GENOMIC DNA]</scope>
    <source>
        <strain evidence="2 3">MK13</strain>
    </source>
</reference>
<accession>A0A498PZ05</accession>
<proteinExistence type="predicted"/>
<evidence type="ECO:0000259" key="1">
    <source>
        <dbReference type="Pfam" id="PF02720"/>
    </source>
</evidence>
<dbReference type="Pfam" id="PF02720">
    <property type="entry name" value="DUF222"/>
    <property type="match status" value="1"/>
</dbReference>
<keyword evidence="3" id="KW-1185">Reference proteome</keyword>
<dbReference type="Proteomes" id="UP000267289">
    <property type="component" value="Unassembled WGS sequence"/>
</dbReference>
<protein>
    <recommendedName>
        <fullName evidence="1">DUF222 domain-containing protein</fullName>
    </recommendedName>
</protein>
<dbReference type="EMBL" id="UPHQ01000067">
    <property type="protein sequence ID" value="VBA37503.1"/>
    <property type="molecule type" value="Genomic_DNA"/>
</dbReference>
<gene>
    <name evidence="2" type="ORF">LAUMK13_01668</name>
</gene>
<evidence type="ECO:0000313" key="3">
    <source>
        <dbReference type="Proteomes" id="UP000267289"/>
    </source>
</evidence>
<evidence type="ECO:0000313" key="2">
    <source>
        <dbReference type="EMBL" id="VBA37503.1"/>
    </source>
</evidence>